<sequence length="412" mass="44323">MTGDLTAGLTGELSGIDHLVFVFAEDCPAGEHPDLTQRATECRAYHTTPEGEDRQALWAQYAAGLSAAGYRVSSQGGAKVFADDLRTGNLAEVTVMDVDDAELGVVLEALKPEGPAATLVAVAMGGGDALAVVDTEGSLGAPGTLLLLPPGSPGGWVSEEVLDHTSLIQLCERWTRARGREVPADLPAWRQRLVGDLVATLTFDEVPLELTYDTGGARPARPVPYFPVVDLRMDEDGARLLLGNLGPTATRAAHLLVDDGAGASHHTVPGSPTDDPHWVEVPVTVRDGRYEVTVLGPNHFRRRYAGSFPSPVRCASDHFGAGDAWFPDLVLTLSHVTTVPVFFWLERRLGTRYGGVKSERLLGPRQIQTFREQPGARTHGWYDLSVTTSADQEWVQEYAGHLHAGTKPSLSR</sequence>
<reference evidence="2" key="1">
    <citation type="submission" date="2020-10" db="EMBL/GenBank/DDBJ databases">
        <title>Sequencing the genomes of 1000 actinobacteria strains.</title>
        <authorList>
            <person name="Klenk H.-P."/>
        </authorList>
    </citation>
    <scope>NUCLEOTIDE SEQUENCE</scope>
    <source>
        <strain evidence="2">DSM 45354</strain>
    </source>
</reference>
<dbReference type="GO" id="GO:0004629">
    <property type="term" value="F:phospholipase C activity"/>
    <property type="evidence" value="ECO:0007669"/>
    <property type="project" value="InterPro"/>
</dbReference>
<feature type="domain" description="Bacterial phospholipase C C-terminal" evidence="1">
    <location>
        <begin position="219"/>
        <end position="306"/>
    </location>
</feature>
<dbReference type="InterPro" id="IPR008475">
    <property type="entry name" value="PLipase_C_C"/>
</dbReference>
<protein>
    <recommendedName>
        <fullName evidence="1">Bacterial phospholipase C C-terminal domain-containing protein</fullName>
    </recommendedName>
</protein>
<dbReference type="EMBL" id="JADBEM010000001">
    <property type="protein sequence ID" value="MBE1603629.1"/>
    <property type="molecule type" value="Genomic_DNA"/>
</dbReference>
<evidence type="ECO:0000313" key="2">
    <source>
        <dbReference type="EMBL" id="MBE1603629.1"/>
    </source>
</evidence>
<accession>A0A927MPD5</accession>
<comment type="caution">
    <text evidence="2">The sequence shown here is derived from an EMBL/GenBank/DDBJ whole genome shotgun (WGS) entry which is preliminary data.</text>
</comment>
<dbReference type="Pfam" id="PF05506">
    <property type="entry name" value="PLipase_C_C"/>
    <property type="match status" value="1"/>
</dbReference>
<organism evidence="2 3">
    <name type="scientific">Actinopolymorpha pittospori</name>
    <dbReference type="NCBI Taxonomy" id="648752"/>
    <lineage>
        <taxon>Bacteria</taxon>
        <taxon>Bacillati</taxon>
        <taxon>Actinomycetota</taxon>
        <taxon>Actinomycetes</taxon>
        <taxon>Propionibacteriales</taxon>
        <taxon>Actinopolymorphaceae</taxon>
        <taxon>Actinopolymorpha</taxon>
    </lineage>
</organism>
<evidence type="ECO:0000259" key="1">
    <source>
        <dbReference type="Pfam" id="PF05506"/>
    </source>
</evidence>
<dbReference type="AlphaFoldDB" id="A0A927MPD5"/>
<dbReference type="RefSeq" id="WP_192748396.1">
    <property type="nucleotide sequence ID" value="NZ_BAABJL010000077.1"/>
</dbReference>
<keyword evidence="3" id="KW-1185">Reference proteome</keyword>
<evidence type="ECO:0000313" key="3">
    <source>
        <dbReference type="Proteomes" id="UP000638648"/>
    </source>
</evidence>
<dbReference type="Proteomes" id="UP000638648">
    <property type="component" value="Unassembled WGS sequence"/>
</dbReference>
<name>A0A927MPD5_9ACTN</name>
<dbReference type="GO" id="GO:0016042">
    <property type="term" value="P:lipid catabolic process"/>
    <property type="evidence" value="ECO:0007669"/>
    <property type="project" value="InterPro"/>
</dbReference>
<gene>
    <name evidence="2" type="ORF">HEB94_000477</name>
</gene>
<proteinExistence type="predicted"/>